<dbReference type="STRING" id="161398.PP2015_32"/>
<dbReference type="KEGG" id="pphe:PP2015_32"/>
<evidence type="ECO:0000313" key="2">
    <source>
        <dbReference type="EMBL" id="ALO40561.1"/>
    </source>
</evidence>
<proteinExistence type="predicted"/>
<name>A0A0S2JX68_9GAMM</name>
<dbReference type="RefSeq" id="WP_058028318.1">
    <property type="nucleotide sequence ID" value="NZ_CP013187.1"/>
</dbReference>
<protein>
    <submittedName>
        <fullName evidence="2">Plastocyanin</fullName>
    </submittedName>
</protein>
<dbReference type="Proteomes" id="UP000061457">
    <property type="component" value="Chromosome I"/>
</dbReference>
<organism evidence="2 3">
    <name type="scientific">Pseudoalteromonas phenolica</name>
    <dbReference type="NCBI Taxonomy" id="161398"/>
    <lineage>
        <taxon>Bacteria</taxon>
        <taxon>Pseudomonadati</taxon>
        <taxon>Pseudomonadota</taxon>
        <taxon>Gammaproteobacteria</taxon>
        <taxon>Alteromonadales</taxon>
        <taxon>Pseudoalteromonadaceae</taxon>
        <taxon>Pseudoalteromonas</taxon>
    </lineage>
</organism>
<feature type="chain" id="PRO_5006600756" evidence="1">
    <location>
        <begin position="23"/>
        <end position="217"/>
    </location>
</feature>
<dbReference type="SUPFAM" id="SSF49503">
    <property type="entry name" value="Cupredoxins"/>
    <property type="match status" value="1"/>
</dbReference>
<sequence length="217" mass="24582">MIPNRLSLLFSLALCFVTQSHAFEVLIKDNAGNPLGNAVVWLEGDLYKPKAEQVSEMFSMGQKDRAFTPHILVVPTGAKIEFPNFDSILHHVYSFSKPKPFELKLYKETPKSEIVFENNGVIELGCNIHDWMLGYILVVDSGFYAITDAQGIANIALSPSQIGSAQLHVWHERFEKLEDSEQVKIHLSSHTQNETYKVKQSLMEVFDFEVDESDGYE</sequence>
<evidence type="ECO:0000313" key="3">
    <source>
        <dbReference type="Proteomes" id="UP000061457"/>
    </source>
</evidence>
<feature type="signal peptide" evidence="1">
    <location>
        <begin position="1"/>
        <end position="22"/>
    </location>
</feature>
<dbReference type="AlphaFoldDB" id="A0A0S2JX68"/>
<reference evidence="2 3" key="1">
    <citation type="submission" date="2015-11" db="EMBL/GenBank/DDBJ databases">
        <authorList>
            <person name="Zhang Y."/>
            <person name="Guo Z."/>
        </authorList>
    </citation>
    <scope>NUCLEOTIDE SEQUENCE [LARGE SCALE GENOMIC DNA]</scope>
    <source>
        <strain evidence="2 3">KCTC 12086</strain>
    </source>
</reference>
<keyword evidence="3" id="KW-1185">Reference proteome</keyword>
<evidence type="ECO:0000256" key="1">
    <source>
        <dbReference type="SAM" id="SignalP"/>
    </source>
</evidence>
<keyword evidence="1" id="KW-0732">Signal</keyword>
<dbReference type="EMBL" id="CP013187">
    <property type="protein sequence ID" value="ALO40561.1"/>
    <property type="molecule type" value="Genomic_DNA"/>
</dbReference>
<dbReference type="Gene3D" id="2.60.40.420">
    <property type="entry name" value="Cupredoxins - blue copper proteins"/>
    <property type="match status" value="1"/>
</dbReference>
<dbReference type="PATRIC" id="fig|161398.10.peg.32"/>
<accession>A0A0S2JX68</accession>
<dbReference type="InterPro" id="IPR008972">
    <property type="entry name" value="Cupredoxin"/>
</dbReference>
<gene>
    <name evidence="2" type="ORF">PP2015_32</name>
</gene>